<dbReference type="EMBL" id="CAXJIO010000010">
    <property type="protein sequence ID" value="CAL2102220.1"/>
    <property type="molecule type" value="Genomic_DNA"/>
</dbReference>
<gene>
    <name evidence="1" type="ORF">T190423A01A_10783</name>
</gene>
<dbReference type="RefSeq" id="WP_348714303.1">
    <property type="nucleotide sequence ID" value="NZ_CAXJIO010000010.1"/>
</dbReference>
<reference evidence="1 2" key="1">
    <citation type="submission" date="2024-05" db="EMBL/GenBank/DDBJ databases">
        <authorList>
            <person name="Duchaud E."/>
        </authorList>
    </citation>
    <scope>NUCLEOTIDE SEQUENCE [LARGE SCALE GENOMIC DNA]</scope>
    <source>
        <strain evidence="1">Ena-SAMPLE-TAB-13-05-2024-13:56:06:370-140308</strain>
    </source>
</reference>
<name>A0ABP1F1G2_9FLAO</name>
<comment type="caution">
    <text evidence="1">The sequence shown here is derived from an EMBL/GenBank/DDBJ whole genome shotgun (WGS) entry which is preliminary data.</text>
</comment>
<proteinExistence type="predicted"/>
<protein>
    <submittedName>
        <fullName evidence="1">Uncharacterized protein</fullName>
    </submittedName>
</protein>
<organism evidence="1 2">
    <name type="scientific">Tenacibaculum polynesiense</name>
    <dbReference type="NCBI Taxonomy" id="3137857"/>
    <lineage>
        <taxon>Bacteria</taxon>
        <taxon>Pseudomonadati</taxon>
        <taxon>Bacteroidota</taxon>
        <taxon>Flavobacteriia</taxon>
        <taxon>Flavobacteriales</taxon>
        <taxon>Flavobacteriaceae</taxon>
        <taxon>Tenacibaculum</taxon>
    </lineage>
</organism>
<dbReference type="Proteomes" id="UP001497527">
    <property type="component" value="Unassembled WGS sequence"/>
</dbReference>
<accession>A0ABP1F1G2</accession>
<evidence type="ECO:0000313" key="1">
    <source>
        <dbReference type="EMBL" id="CAL2102220.1"/>
    </source>
</evidence>
<evidence type="ECO:0000313" key="2">
    <source>
        <dbReference type="Proteomes" id="UP001497527"/>
    </source>
</evidence>
<sequence length="218" mass="24716">MRRVIIILIMSLFSSLLYSQRICEKTRELVRLSGNTTVYLYQEVSNKQGFYYVPAEVQLLKKNGKPAYSFLEYGKGTPTGAILHCMLSWGLDKKQLNELKRYVQKKHGEQAKLLGGVHLESVNNELIISTSKPLGAIFKKSLKSKGSLPTMPSGKMAVSFRMNTSDAKLVKQAIKNPSKFRGVQFRMKYHLITYNCRSAIKAAKKSSIQIEGKLTKWF</sequence>
<keyword evidence="2" id="KW-1185">Reference proteome</keyword>